<proteinExistence type="predicted"/>
<keyword evidence="2" id="KW-1185">Reference proteome</keyword>
<comment type="caution">
    <text evidence="1">The sequence shown here is derived from an EMBL/GenBank/DDBJ whole genome shotgun (WGS) entry which is preliminary data.</text>
</comment>
<dbReference type="EMBL" id="JACJSI010000552">
    <property type="protein sequence ID" value="MBD2536790.1"/>
    <property type="molecule type" value="Genomic_DNA"/>
</dbReference>
<accession>A0ABR8E8F3</accession>
<protein>
    <submittedName>
        <fullName evidence="1">Uncharacterized protein</fullName>
    </submittedName>
</protein>
<organism evidence="1 2">
    <name type="scientific">Nostoc flagelliforme FACHB-838</name>
    <dbReference type="NCBI Taxonomy" id="2692904"/>
    <lineage>
        <taxon>Bacteria</taxon>
        <taxon>Bacillati</taxon>
        <taxon>Cyanobacteriota</taxon>
        <taxon>Cyanophyceae</taxon>
        <taxon>Nostocales</taxon>
        <taxon>Nostocaceae</taxon>
        <taxon>Nostoc</taxon>
    </lineage>
</organism>
<dbReference type="RefSeq" id="WP_190947451.1">
    <property type="nucleotide sequence ID" value="NZ_JACJSI010000552.1"/>
</dbReference>
<evidence type="ECO:0000313" key="2">
    <source>
        <dbReference type="Proteomes" id="UP000623440"/>
    </source>
</evidence>
<dbReference type="Proteomes" id="UP000623440">
    <property type="component" value="Unassembled WGS sequence"/>
</dbReference>
<name>A0ABR8E8F3_9NOSO</name>
<feature type="non-terminal residue" evidence="1">
    <location>
        <position position="1"/>
    </location>
</feature>
<reference evidence="1 2" key="1">
    <citation type="journal article" date="2020" name="ISME J.">
        <title>Comparative genomics reveals insights into cyanobacterial evolution and habitat adaptation.</title>
        <authorList>
            <person name="Chen M.Y."/>
            <person name="Teng W.K."/>
            <person name="Zhao L."/>
            <person name="Hu C.X."/>
            <person name="Zhou Y.K."/>
            <person name="Han B.P."/>
            <person name="Song L.R."/>
            <person name="Shu W.S."/>
        </authorList>
    </citation>
    <scope>NUCLEOTIDE SEQUENCE [LARGE SCALE GENOMIC DNA]</scope>
    <source>
        <strain evidence="1 2">FACHB-838</strain>
    </source>
</reference>
<gene>
    <name evidence="1" type="ORF">H6G97_49165</name>
</gene>
<evidence type="ECO:0000313" key="1">
    <source>
        <dbReference type="EMBL" id="MBD2536790.1"/>
    </source>
</evidence>
<sequence>QSGLNVLGISTAFEDFEYNTAANTELLLTEMKLVGATRQALGEFYSQAIHFPVAVDQLTTGTLLATLENTEVLTETIPGFDHLPKSEQAILRQKVNAYLQRYAKTSATFTLNHLLGTPTFLLVDQNLQLLDGWFGYTPEAAVIERIEKHLCTFKRVTQELCK</sequence>